<dbReference type="PANTHER" id="PTHR10108">
    <property type="entry name" value="SAM-DEPENDENT METHYLTRANSFERASE"/>
    <property type="match status" value="1"/>
</dbReference>
<keyword evidence="6 10" id="KW-0735">Signal-anchor</keyword>
<proteinExistence type="inferred from homology"/>
<dbReference type="PANTHER" id="PTHR10108:SF1049">
    <property type="entry name" value="METHYLTRANSFERASE"/>
    <property type="match status" value="1"/>
</dbReference>
<comment type="similarity">
    <text evidence="2 10">Belongs to the methyltransferase superfamily.</text>
</comment>
<evidence type="ECO:0000256" key="6">
    <source>
        <dbReference type="ARBA" id="ARBA00022968"/>
    </source>
</evidence>
<evidence type="ECO:0000313" key="13">
    <source>
        <dbReference type="Proteomes" id="UP001179952"/>
    </source>
</evidence>
<dbReference type="FunFam" id="3.40.50.150:FF:000123">
    <property type="entry name" value="Putative methyltransferase PMT15"/>
    <property type="match status" value="1"/>
</dbReference>
<dbReference type="GO" id="GO:0032259">
    <property type="term" value="P:methylation"/>
    <property type="evidence" value="ECO:0007669"/>
    <property type="project" value="UniProtKB-KW"/>
</dbReference>
<evidence type="ECO:0000256" key="7">
    <source>
        <dbReference type="ARBA" id="ARBA00022989"/>
    </source>
</evidence>
<feature type="region of interest" description="Disordered" evidence="11">
    <location>
        <begin position="62"/>
        <end position="81"/>
    </location>
</feature>
<evidence type="ECO:0000256" key="2">
    <source>
        <dbReference type="ARBA" id="ARBA00008361"/>
    </source>
</evidence>
<dbReference type="GO" id="GO:0005802">
    <property type="term" value="C:trans-Golgi network"/>
    <property type="evidence" value="ECO:0007669"/>
    <property type="project" value="TreeGrafter"/>
</dbReference>
<dbReference type="InterPro" id="IPR029063">
    <property type="entry name" value="SAM-dependent_MTases_sf"/>
</dbReference>
<dbReference type="Gene3D" id="3.40.50.150">
    <property type="entry name" value="Vaccinia Virus protein VP39"/>
    <property type="match status" value="1"/>
</dbReference>
<keyword evidence="9 10" id="KW-0325">Glycoprotein</keyword>
<dbReference type="Proteomes" id="UP001179952">
    <property type="component" value="Unassembled WGS sequence"/>
</dbReference>
<dbReference type="SUPFAM" id="SSF53335">
    <property type="entry name" value="S-adenosyl-L-methionine-dependent methyltransferases"/>
    <property type="match status" value="2"/>
</dbReference>
<feature type="transmembrane region" description="Helical" evidence="10">
    <location>
        <begin position="21"/>
        <end position="41"/>
    </location>
</feature>
<reference evidence="12" key="1">
    <citation type="journal article" date="2023" name="Nat. Commun.">
        <title>Diploid and tetraploid genomes of Acorus and the evolution of monocots.</title>
        <authorList>
            <person name="Ma L."/>
            <person name="Liu K.W."/>
            <person name="Li Z."/>
            <person name="Hsiao Y.Y."/>
            <person name="Qi Y."/>
            <person name="Fu T."/>
            <person name="Tang G.D."/>
            <person name="Zhang D."/>
            <person name="Sun W.H."/>
            <person name="Liu D.K."/>
            <person name="Li Y."/>
            <person name="Chen G.Z."/>
            <person name="Liu X.D."/>
            <person name="Liao X.Y."/>
            <person name="Jiang Y.T."/>
            <person name="Yu X."/>
            <person name="Hao Y."/>
            <person name="Huang J."/>
            <person name="Zhao X.W."/>
            <person name="Ke S."/>
            <person name="Chen Y.Y."/>
            <person name="Wu W.L."/>
            <person name="Hsu J.L."/>
            <person name="Lin Y.F."/>
            <person name="Huang M.D."/>
            <person name="Li C.Y."/>
            <person name="Huang L."/>
            <person name="Wang Z.W."/>
            <person name="Zhao X."/>
            <person name="Zhong W.Y."/>
            <person name="Peng D.H."/>
            <person name="Ahmad S."/>
            <person name="Lan S."/>
            <person name="Zhang J.S."/>
            <person name="Tsai W.C."/>
            <person name="Van de Peer Y."/>
            <person name="Liu Z.J."/>
        </authorList>
    </citation>
    <scope>NUCLEOTIDE SEQUENCE</scope>
    <source>
        <strain evidence="12">SCP</strain>
    </source>
</reference>
<dbReference type="GO" id="GO:0005789">
    <property type="term" value="C:endoplasmic reticulum membrane"/>
    <property type="evidence" value="ECO:0007669"/>
    <property type="project" value="UniProtKB-SubCell"/>
</dbReference>
<protein>
    <recommendedName>
        <fullName evidence="10">Methyltransferase</fullName>
        <ecNumber evidence="10">2.1.1.-</ecNumber>
    </recommendedName>
</protein>
<keyword evidence="5 10" id="KW-0812">Transmembrane</keyword>
<dbReference type="CDD" id="cd02440">
    <property type="entry name" value="AdoMet_MTases"/>
    <property type="match status" value="1"/>
</dbReference>
<dbReference type="Pfam" id="PF03141">
    <property type="entry name" value="Methyltransf_29"/>
    <property type="match status" value="1"/>
</dbReference>
<dbReference type="GO" id="GO:0005768">
    <property type="term" value="C:endosome"/>
    <property type="evidence" value="ECO:0007669"/>
    <property type="project" value="TreeGrafter"/>
</dbReference>
<dbReference type="EMBL" id="JAUJYN010000004">
    <property type="protein sequence ID" value="KAK1272798.1"/>
    <property type="molecule type" value="Genomic_DNA"/>
</dbReference>
<accession>A0AAV9B968</accession>
<evidence type="ECO:0000256" key="10">
    <source>
        <dbReference type="RuleBase" id="RU366043"/>
    </source>
</evidence>
<keyword evidence="3 10" id="KW-0489">Methyltransferase</keyword>
<evidence type="ECO:0000256" key="11">
    <source>
        <dbReference type="SAM" id="MobiDB-lite"/>
    </source>
</evidence>
<evidence type="ECO:0000313" key="12">
    <source>
        <dbReference type="EMBL" id="KAK1272798.1"/>
    </source>
</evidence>
<evidence type="ECO:0000256" key="3">
    <source>
        <dbReference type="ARBA" id="ARBA00022603"/>
    </source>
</evidence>
<evidence type="ECO:0000256" key="8">
    <source>
        <dbReference type="ARBA" id="ARBA00023136"/>
    </source>
</evidence>
<dbReference type="EC" id="2.1.1.-" evidence="10"/>
<name>A0AAV9B968_ACOGR</name>
<evidence type="ECO:0000256" key="1">
    <source>
        <dbReference type="ARBA" id="ARBA00004648"/>
    </source>
</evidence>
<gene>
    <name evidence="12" type="ORF">QJS04_geneDACA010835</name>
</gene>
<keyword evidence="7 10" id="KW-1133">Transmembrane helix</keyword>
<evidence type="ECO:0000256" key="4">
    <source>
        <dbReference type="ARBA" id="ARBA00022679"/>
    </source>
</evidence>
<dbReference type="AlphaFoldDB" id="A0AAV9B968"/>
<organism evidence="12 13">
    <name type="scientific">Acorus gramineus</name>
    <name type="common">Dwarf sweet flag</name>
    <dbReference type="NCBI Taxonomy" id="55184"/>
    <lineage>
        <taxon>Eukaryota</taxon>
        <taxon>Viridiplantae</taxon>
        <taxon>Streptophyta</taxon>
        <taxon>Embryophyta</taxon>
        <taxon>Tracheophyta</taxon>
        <taxon>Spermatophyta</taxon>
        <taxon>Magnoliopsida</taxon>
        <taxon>Liliopsida</taxon>
        <taxon>Acoraceae</taxon>
        <taxon>Acorus</taxon>
    </lineage>
</organism>
<evidence type="ECO:0000256" key="9">
    <source>
        <dbReference type="ARBA" id="ARBA00023180"/>
    </source>
</evidence>
<sequence>MAGGVGTPYMKLYNPYLKRSSLLHITSVAILCSLFYLLGVWQHSGNTFISTANTIPTTHHTTCPPTTTTTKPITTTTTTTTTETTLDFKPHHTFNATEERKSYPPCDIKHSEYTPCEDRERSLKFPREKLVYRERHCPKKGELMKCLVPAPNGYKNPFRWPKSRELAWFANVPHKELTVEKAVQNWIRVEGDKFRFPGGGTMFPRGADAYINGIEQFIPLRDGSIRTAIDTGCGVASWGAYLLSRNIITMSFAPRDSHEAQVQFALERGVPAMIGVMASNRLPYPSRAFDMAHCSRCLIPWAQDDGQFLIEVDRVLRPGGYWILSGPPINWKAHWKGWQRTEQDLNAEQTAIESVAKSLCWKKIKEKGDLAIWQKPTNHVQCKANLKAIQSLQFCSAQDPDAAWYTKMEICITPLPEAKDINEVAGGELKRWPERLTAVPPRINSGSIRGVSPDMFTQDTDLWKRRLGYYKRVNNQLSQKGRYRNLLDMNARFGGFAAALANDPVWIMNVVPTISPVNTLGVIYERGLIGTYQDWCEAMSTYPRTYDLLHADSVFTLYNDRCDMDDILLEMDRILRPEGTVIFRDDVDVLVKVKTITDGMKWESMIVDHEDGPMEREKILMAVKTYWTAPPPDQGQSTNPTS</sequence>
<keyword evidence="8 10" id="KW-0472">Membrane</keyword>
<dbReference type="InterPro" id="IPR004159">
    <property type="entry name" value="Put_SAM_MeTrfase"/>
</dbReference>
<evidence type="ECO:0000256" key="5">
    <source>
        <dbReference type="ARBA" id="ARBA00022692"/>
    </source>
</evidence>
<keyword evidence="4 10" id="KW-0808">Transferase</keyword>
<comment type="subcellular location">
    <subcellularLocation>
        <location evidence="1">Endoplasmic reticulum membrane</location>
        <topology evidence="1">Single-pass type II membrane protein</topology>
    </subcellularLocation>
    <subcellularLocation>
        <location evidence="10">Membrane</location>
        <topology evidence="10">Single-pass type II membrane protein</topology>
    </subcellularLocation>
</comment>
<comment type="caution">
    <text evidence="12">The sequence shown here is derived from an EMBL/GenBank/DDBJ whole genome shotgun (WGS) entry which is preliminary data.</text>
</comment>
<keyword evidence="13" id="KW-1185">Reference proteome</keyword>
<dbReference type="GO" id="GO:0008168">
    <property type="term" value="F:methyltransferase activity"/>
    <property type="evidence" value="ECO:0007669"/>
    <property type="project" value="UniProtKB-UniRule"/>
</dbReference>
<reference evidence="12" key="2">
    <citation type="submission" date="2023-06" db="EMBL/GenBank/DDBJ databases">
        <authorList>
            <person name="Ma L."/>
            <person name="Liu K.-W."/>
            <person name="Li Z."/>
            <person name="Hsiao Y.-Y."/>
            <person name="Qi Y."/>
            <person name="Fu T."/>
            <person name="Tang G."/>
            <person name="Zhang D."/>
            <person name="Sun W.-H."/>
            <person name="Liu D.-K."/>
            <person name="Li Y."/>
            <person name="Chen G.-Z."/>
            <person name="Liu X.-D."/>
            <person name="Liao X.-Y."/>
            <person name="Jiang Y.-T."/>
            <person name="Yu X."/>
            <person name="Hao Y."/>
            <person name="Huang J."/>
            <person name="Zhao X.-W."/>
            <person name="Ke S."/>
            <person name="Chen Y.-Y."/>
            <person name="Wu W.-L."/>
            <person name="Hsu J.-L."/>
            <person name="Lin Y.-F."/>
            <person name="Huang M.-D."/>
            <person name="Li C.-Y."/>
            <person name="Huang L."/>
            <person name="Wang Z.-W."/>
            <person name="Zhao X."/>
            <person name="Zhong W.-Y."/>
            <person name="Peng D.-H."/>
            <person name="Ahmad S."/>
            <person name="Lan S."/>
            <person name="Zhang J.-S."/>
            <person name="Tsai W.-C."/>
            <person name="Van De Peer Y."/>
            <person name="Liu Z.-J."/>
        </authorList>
    </citation>
    <scope>NUCLEOTIDE SEQUENCE</scope>
    <source>
        <strain evidence="12">SCP</strain>
        <tissue evidence="12">Leaves</tissue>
    </source>
</reference>